<comment type="caution">
    <text evidence="1">The sequence shown here is derived from an EMBL/GenBank/DDBJ whole genome shotgun (WGS) entry which is preliminary data.</text>
</comment>
<protein>
    <submittedName>
        <fullName evidence="1">Uncharacterized protein</fullName>
    </submittedName>
</protein>
<gene>
    <name evidence="1" type="ORF">ILUMI_25142</name>
</gene>
<name>A0A8K0CC85_IGNLU</name>
<dbReference type="AlphaFoldDB" id="A0A8K0CC85"/>
<organism evidence="1 2">
    <name type="scientific">Ignelater luminosus</name>
    <name type="common">Cucubano</name>
    <name type="synonym">Pyrophorus luminosus</name>
    <dbReference type="NCBI Taxonomy" id="2038154"/>
    <lineage>
        <taxon>Eukaryota</taxon>
        <taxon>Metazoa</taxon>
        <taxon>Ecdysozoa</taxon>
        <taxon>Arthropoda</taxon>
        <taxon>Hexapoda</taxon>
        <taxon>Insecta</taxon>
        <taxon>Pterygota</taxon>
        <taxon>Neoptera</taxon>
        <taxon>Endopterygota</taxon>
        <taxon>Coleoptera</taxon>
        <taxon>Polyphaga</taxon>
        <taxon>Elateriformia</taxon>
        <taxon>Elateroidea</taxon>
        <taxon>Elateridae</taxon>
        <taxon>Agrypninae</taxon>
        <taxon>Pyrophorini</taxon>
        <taxon>Ignelater</taxon>
    </lineage>
</organism>
<dbReference type="EMBL" id="VTPC01090873">
    <property type="protein sequence ID" value="KAF2881035.1"/>
    <property type="molecule type" value="Genomic_DNA"/>
</dbReference>
<sequence>MKLKGKRFFSDENLLRAWENERTSLPDETWQSWFKDWFRRMEECIECVPPENIAELRFDAARHNEHINGLPKARFRCLHGCRALRYNPTPMGKIICSCTVLYNTMCQTFNVLMPEDEVFLRLPREPLQPNAAGYNWFIEENTLRQLIVNTHFRNI</sequence>
<keyword evidence="2" id="KW-1185">Reference proteome</keyword>
<evidence type="ECO:0000313" key="2">
    <source>
        <dbReference type="Proteomes" id="UP000801492"/>
    </source>
</evidence>
<dbReference type="OrthoDB" id="10065579at2759"/>
<reference evidence="1" key="1">
    <citation type="submission" date="2019-08" db="EMBL/GenBank/DDBJ databases">
        <title>The genome of the North American firefly Photinus pyralis.</title>
        <authorList>
            <consortium name="Photinus pyralis genome working group"/>
            <person name="Fallon T.R."/>
            <person name="Sander Lower S.E."/>
            <person name="Weng J.-K."/>
        </authorList>
    </citation>
    <scope>NUCLEOTIDE SEQUENCE</scope>
    <source>
        <strain evidence="1">TRF0915ILg1</strain>
        <tissue evidence="1">Whole body</tissue>
    </source>
</reference>
<accession>A0A8K0CC85</accession>
<dbReference type="Proteomes" id="UP000801492">
    <property type="component" value="Unassembled WGS sequence"/>
</dbReference>
<proteinExistence type="predicted"/>
<evidence type="ECO:0000313" key="1">
    <source>
        <dbReference type="EMBL" id="KAF2881035.1"/>
    </source>
</evidence>